<evidence type="ECO:0000313" key="9">
    <source>
        <dbReference type="Proteomes" id="UP000319801"/>
    </source>
</evidence>
<dbReference type="PANTHER" id="PTHR20766:SF0">
    <property type="entry name" value="LARGE NEUTRAL AMINO ACIDS TRANSPORTER SMALL SUBUNIT 3"/>
    <property type="match status" value="1"/>
</dbReference>
<organism evidence="8 9">
    <name type="scientific">Bagarius yarrelli</name>
    <name type="common">Goonch</name>
    <name type="synonym">Bagrus yarrelli</name>
    <dbReference type="NCBI Taxonomy" id="175774"/>
    <lineage>
        <taxon>Eukaryota</taxon>
        <taxon>Metazoa</taxon>
        <taxon>Chordata</taxon>
        <taxon>Craniata</taxon>
        <taxon>Vertebrata</taxon>
        <taxon>Euteleostomi</taxon>
        <taxon>Actinopterygii</taxon>
        <taxon>Neopterygii</taxon>
        <taxon>Teleostei</taxon>
        <taxon>Ostariophysi</taxon>
        <taxon>Siluriformes</taxon>
        <taxon>Sisoridae</taxon>
        <taxon>Sisorinae</taxon>
        <taxon>Bagarius</taxon>
    </lineage>
</organism>
<feature type="transmembrane region" description="Helical" evidence="7">
    <location>
        <begin position="222"/>
        <end position="242"/>
    </location>
</feature>
<evidence type="ECO:0000256" key="6">
    <source>
        <dbReference type="ARBA" id="ARBA00023180"/>
    </source>
</evidence>
<protein>
    <submittedName>
        <fullName evidence="8">Large neutral amino acids transporter small subunit 3</fullName>
    </submittedName>
</protein>
<evidence type="ECO:0000313" key="8">
    <source>
        <dbReference type="EMBL" id="TSK22558.1"/>
    </source>
</evidence>
<keyword evidence="3 7" id="KW-0812">Transmembrane</keyword>
<dbReference type="AlphaFoldDB" id="A0A556TMG4"/>
<dbReference type="GO" id="GO:0005886">
    <property type="term" value="C:plasma membrane"/>
    <property type="evidence" value="ECO:0007669"/>
    <property type="project" value="UniProtKB-SubCell"/>
</dbReference>
<evidence type="ECO:0000256" key="5">
    <source>
        <dbReference type="ARBA" id="ARBA00023136"/>
    </source>
</evidence>
<keyword evidence="2" id="KW-1003">Cell membrane</keyword>
<feature type="transmembrane region" description="Helical" evidence="7">
    <location>
        <begin position="16"/>
        <end position="38"/>
    </location>
</feature>
<name>A0A556TMG4_BAGYA</name>
<evidence type="ECO:0000256" key="7">
    <source>
        <dbReference type="SAM" id="Phobius"/>
    </source>
</evidence>
<feature type="transmembrane region" description="Helical" evidence="7">
    <location>
        <begin position="166"/>
        <end position="188"/>
    </location>
</feature>
<keyword evidence="9" id="KW-1185">Reference proteome</keyword>
<evidence type="ECO:0000256" key="4">
    <source>
        <dbReference type="ARBA" id="ARBA00022989"/>
    </source>
</evidence>
<sequence length="308" mass="34572">MEESTVWLSCVEQEEILNLGFTIGSFIISAATLPLGILMDKFGPRPLRLLGSKKVKLNGVTMDHKVTGDRCYSHVTTVGQGIMKKQVLDEYKQSNGAAEESQGSQPFRRSMCSAIFLWSLITMPMTQLRIIFYMGAMNKMLEFLVTYGDPNAPEELVKEAEEQVSFYSSVFGTMQLLCLLTSPLIGYIMDWKMKECEEDSSLVNGEKRPPKRDRKIQKLTNAIKAFIFTNILLVFFGITCLIDNLPLQINLGLLIFSVVGFLLPGYLFYHRRELIKQKKVQDQAATDQSAVALNSSANGPQKLDTDQA</sequence>
<evidence type="ECO:0000256" key="2">
    <source>
        <dbReference type="ARBA" id="ARBA00022475"/>
    </source>
</evidence>
<reference evidence="8 9" key="1">
    <citation type="journal article" date="2019" name="Genome Biol. Evol.">
        <title>Whole-Genome Sequencing of the Giant Devil Catfish, Bagarius yarrelli.</title>
        <authorList>
            <person name="Jiang W."/>
            <person name="Lv Y."/>
            <person name="Cheng L."/>
            <person name="Yang K."/>
            <person name="Chao B."/>
            <person name="Wang X."/>
            <person name="Li Y."/>
            <person name="Pan X."/>
            <person name="You X."/>
            <person name="Zhang Y."/>
            <person name="Yang J."/>
            <person name="Li J."/>
            <person name="Zhang X."/>
            <person name="Liu S."/>
            <person name="Sun C."/>
            <person name="Yang J."/>
            <person name="Shi Q."/>
        </authorList>
    </citation>
    <scope>NUCLEOTIDE SEQUENCE [LARGE SCALE GENOMIC DNA]</scope>
    <source>
        <strain evidence="8">JWS20170419001</strain>
        <tissue evidence="8">Muscle</tissue>
    </source>
</reference>
<dbReference type="PANTHER" id="PTHR20766">
    <property type="entry name" value="LARGE NEUTRAL AMINO ACIDS TRANSPORTER SMALL SUBUNIT 4-LIKE ISOFORM X1"/>
    <property type="match status" value="1"/>
</dbReference>
<dbReference type="Proteomes" id="UP000319801">
    <property type="component" value="Unassembled WGS sequence"/>
</dbReference>
<evidence type="ECO:0000256" key="3">
    <source>
        <dbReference type="ARBA" id="ARBA00022692"/>
    </source>
</evidence>
<dbReference type="EMBL" id="VCAZ01000006">
    <property type="protein sequence ID" value="TSK22558.1"/>
    <property type="molecule type" value="Genomic_DNA"/>
</dbReference>
<gene>
    <name evidence="8" type="ORF">Baya_1916</name>
</gene>
<keyword evidence="4 7" id="KW-1133">Transmembrane helix</keyword>
<dbReference type="OrthoDB" id="330047at2759"/>
<keyword evidence="6" id="KW-0325">Glycoprotein</keyword>
<accession>A0A556TMG4</accession>
<comment type="subcellular location">
    <subcellularLocation>
        <location evidence="1">Cell membrane</location>
        <topology evidence="1">Multi-pass membrane protein</topology>
    </subcellularLocation>
</comment>
<dbReference type="GO" id="GO:0015175">
    <property type="term" value="F:neutral L-amino acid transmembrane transporter activity"/>
    <property type="evidence" value="ECO:0007669"/>
    <property type="project" value="TreeGrafter"/>
</dbReference>
<dbReference type="GO" id="GO:0015179">
    <property type="term" value="F:L-amino acid transmembrane transporter activity"/>
    <property type="evidence" value="ECO:0007669"/>
    <property type="project" value="TreeGrafter"/>
</dbReference>
<feature type="transmembrane region" description="Helical" evidence="7">
    <location>
        <begin position="115"/>
        <end position="136"/>
    </location>
</feature>
<feature type="transmembrane region" description="Helical" evidence="7">
    <location>
        <begin position="248"/>
        <end position="269"/>
    </location>
</feature>
<proteinExistence type="predicted"/>
<comment type="caution">
    <text evidence="8">The sequence shown here is derived from an EMBL/GenBank/DDBJ whole genome shotgun (WGS) entry which is preliminary data.</text>
</comment>
<evidence type="ECO:0000256" key="1">
    <source>
        <dbReference type="ARBA" id="ARBA00004651"/>
    </source>
</evidence>
<keyword evidence="5 7" id="KW-0472">Membrane</keyword>